<dbReference type="RefSeq" id="WP_003441946.1">
    <property type="nucleotide sequence ID" value="NZ_APLF01000011.1"/>
</dbReference>
<protein>
    <submittedName>
        <fullName evidence="1">Uncharacterized protein</fullName>
    </submittedName>
</protein>
<dbReference type="AlphaFoldDB" id="N1WNL7"/>
<dbReference type="eggNOG" id="ENOG50338SK">
    <property type="taxonomic scope" value="Bacteria"/>
</dbReference>
<name>N1WNL7_9FLAO</name>
<dbReference type="STRING" id="1189619.pgond44_11316"/>
<evidence type="ECO:0000313" key="1">
    <source>
        <dbReference type="EMBL" id="EMY80565.1"/>
    </source>
</evidence>
<dbReference type="PATRIC" id="fig|1189619.4.peg.2337"/>
<evidence type="ECO:0000313" key="2">
    <source>
        <dbReference type="Proteomes" id="UP000012317"/>
    </source>
</evidence>
<comment type="caution">
    <text evidence="1">The sequence shown here is derived from an EMBL/GenBank/DDBJ whole genome shotgun (WGS) entry which is preliminary data.</text>
</comment>
<accession>N1WNL7</accession>
<dbReference type="EMBL" id="APLF01000011">
    <property type="protein sequence ID" value="EMY80565.1"/>
    <property type="molecule type" value="Genomic_DNA"/>
</dbReference>
<sequence>METKNTISKEVKVQNIQLVDGEFTPSQASDIISALINQKINYHKIEGLQLWERDHNNDPKPLSNRINELEKEKRLAEEFIAKLKAKGKNLKINGILNLSIAD</sequence>
<gene>
    <name evidence="1" type="ORF">pgond44_11316</name>
</gene>
<proteinExistence type="predicted"/>
<dbReference type="Proteomes" id="UP000012317">
    <property type="component" value="Unassembled WGS sequence"/>
</dbReference>
<keyword evidence="2" id="KW-1185">Reference proteome</keyword>
<reference evidence="1 2" key="1">
    <citation type="journal article" date="2014" name="Genome Biol. Evol.">
        <title>Extensive gene acquisition in the extremely psychrophilic bacterial species Psychroflexus torquis and the link to sea-ice ecosystem specialism.</title>
        <authorList>
            <person name="Feng S."/>
            <person name="Powell S.M."/>
            <person name="Wilson R."/>
            <person name="Bowman J.P."/>
        </authorList>
    </citation>
    <scope>NUCLEOTIDE SEQUENCE [LARGE SCALE GENOMIC DNA]</scope>
    <source>
        <strain evidence="1 2">ACAM 44</strain>
    </source>
</reference>
<organism evidence="1 2">
    <name type="scientific">Psychroflexus gondwanensis ACAM 44</name>
    <dbReference type="NCBI Taxonomy" id="1189619"/>
    <lineage>
        <taxon>Bacteria</taxon>
        <taxon>Pseudomonadati</taxon>
        <taxon>Bacteroidota</taxon>
        <taxon>Flavobacteriia</taxon>
        <taxon>Flavobacteriales</taxon>
        <taxon>Flavobacteriaceae</taxon>
        <taxon>Psychroflexus</taxon>
    </lineage>
</organism>